<dbReference type="InterPro" id="IPR050450">
    <property type="entry name" value="COX15/CtaA_HemeA_synthase"/>
</dbReference>
<keyword evidence="5 13" id="KW-1133">Transmembrane helix</keyword>
<evidence type="ECO:0000256" key="5">
    <source>
        <dbReference type="ARBA" id="ARBA00022989"/>
    </source>
</evidence>
<keyword evidence="15" id="KW-1185">Reference proteome</keyword>
<keyword evidence="10" id="KW-1015">Disulfide bond</keyword>
<keyword evidence="9 13" id="KW-0472">Membrane</keyword>
<protein>
    <submittedName>
        <fullName evidence="14">Heme A synthase</fullName>
    </submittedName>
</protein>
<feature type="region of interest" description="Disordered" evidence="12">
    <location>
        <begin position="1"/>
        <end position="24"/>
    </location>
</feature>
<gene>
    <name evidence="14" type="ORF">ACFSDA_11400</name>
</gene>
<evidence type="ECO:0000256" key="3">
    <source>
        <dbReference type="ARBA" id="ARBA00022692"/>
    </source>
</evidence>
<dbReference type="Pfam" id="PF02628">
    <property type="entry name" value="COX15-CtaA"/>
    <property type="match status" value="1"/>
</dbReference>
<keyword evidence="2" id="KW-1003">Cell membrane</keyword>
<evidence type="ECO:0000256" key="10">
    <source>
        <dbReference type="ARBA" id="ARBA00023157"/>
    </source>
</evidence>
<evidence type="ECO:0000256" key="11">
    <source>
        <dbReference type="ARBA" id="ARBA00023444"/>
    </source>
</evidence>
<feature type="transmembrane region" description="Helical" evidence="13">
    <location>
        <begin position="240"/>
        <end position="263"/>
    </location>
</feature>
<accession>A0ABW4PYY7</accession>
<evidence type="ECO:0000256" key="6">
    <source>
        <dbReference type="ARBA" id="ARBA00023002"/>
    </source>
</evidence>
<evidence type="ECO:0000256" key="1">
    <source>
        <dbReference type="ARBA" id="ARBA00004141"/>
    </source>
</evidence>
<feature type="transmembrane region" description="Helical" evidence="13">
    <location>
        <begin position="164"/>
        <end position="183"/>
    </location>
</feature>
<evidence type="ECO:0000313" key="15">
    <source>
        <dbReference type="Proteomes" id="UP001597280"/>
    </source>
</evidence>
<feature type="compositionally biased region" description="Low complexity" evidence="12">
    <location>
        <begin position="1"/>
        <end position="13"/>
    </location>
</feature>
<dbReference type="PANTHER" id="PTHR35457:SF1">
    <property type="entry name" value="HEME A SYNTHASE"/>
    <property type="match status" value="1"/>
</dbReference>
<evidence type="ECO:0000256" key="4">
    <source>
        <dbReference type="ARBA" id="ARBA00022723"/>
    </source>
</evidence>
<dbReference type="InterPro" id="IPR003780">
    <property type="entry name" value="COX15/CtaA_fam"/>
</dbReference>
<evidence type="ECO:0000313" key="14">
    <source>
        <dbReference type="EMBL" id="MFD1835673.1"/>
    </source>
</evidence>
<keyword evidence="3 13" id="KW-0812">Transmembrane</keyword>
<dbReference type="Proteomes" id="UP001597280">
    <property type="component" value="Unassembled WGS sequence"/>
</dbReference>
<feature type="transmembrane region" description="Helical" evidence="13">
    <location>
        <begin position="103"/>
        <end position="122"/>
    </location>
</feature>
<comment type="caution">
    <text evidence="14">The sequence shown here is derived from an EMBL/GenBank/DDBJ whole genome shotgun (WGS) entry which is preliminary data.</text>
</comment>
<comment type="subcellular location">
    <subcellularLocation>
        <location evidence="1">Membrane</location>
        <topology evidence="1">Multi-pass membrane protein</topology>
    </subcellularLocation>
</comment>
<evidence type="ECO:0000256" key="7">
    <source>
        <dbReference type="ARBA" id="ARBA00023004"/>
    </source>
</evidence>
<dbReference type="RefSeq" id="WP_343904808.1">
    <property type="nucleotide sequence ID" value="NZ_BAAAIS010000003.1"/>
</dbReference>
<evidence type="ECO:0000256" key="9">
    <source>
        <dbReference type="ARBA" id="ARBA00023136"/>
    </source>
</evidence>
<dbReference type="EMBL" id="JBHUFL010000003">
    <property type="protein sequence ID" value="MFD1835673.1"/>
    <property type="molecule type" value="Genomic_DNA"/>
</dbReference>
<sequence length="350" mass="36593">MPTAAAPVAGAGTRPERHGRLTTLPEPRLPGLGAAARSRIVAIVLWANLVCQMGIILTGGLVRLTGSGLGCSTWPSCEPGQFTPRYTPESGIHPFIEFGNRTMTGLLGIVAVLVLIVTWRWMRHRGRAFLLLAAVPLIGTIAQALIGALVVILHLHPGLVSPHFLISPLLVVASTVLLVRAMDEEGPRRLAAPRAAVWVYAPLAAAGFVVLVLGTIVTGTGPHSGDSGDITRLLINPVEIARAHAAAVWVFCALLVALLVILLKGRADRAPRRAAIVLLLLTALQGVIGYVQYFAGLPAAVVFLHLIGAALFSGGIAWVGAELVTRRPAAGTDPAAPGEHPEPVAPEGTR</sequence>
<name>A0ABW4PYY7_9MICO</name>
<evidence type="ECO:0000256" key="13">
    <source>
        <dbReference type="SAM" id="Phobius"/>
    </source>
</evidence>
<keyword evidence="4" id="KW-0479">Metal-binding</keyword>
<reference evidence="15" key="1">
    <citation type="journal article" date="2019" name="Int. J. Syst. Evol. Microbiol.">
        <title>The Global Catalogue of Microorganisms (GCM) 10K type strain sequencing project: providing services to taxonomists for standard genome sequencing and annotation.</title>
        <authorList>
            <consortium name="The Broad Institute Genomics Platform"/>
            <consortium name="The Broad Institute Genome Sequencing Center for Infectious Disease"/>
            <person name="Wu L."/>
            <person name="Ma J."/>
        </authorList>
    </citation>
    <scope>NUCLEOTIDE SEQUENCE [LARGE SCALE GENOMIC DNA]</scope>
    <source>
        <strain evidence="15">JCM 11650</strain>
    </source>
</reference>
<feature type="transmembrane region" description="Helical" evidence="13">
    <location>
        <begin position="195"/>
        <end position="220"/>
    </location>
</feature>
<feature type="region of interest" description="Disordered" evidence="12">
    <location>
        <begin position="330"/>
        <end position="350"/>
    </location>
</feature>
<evidence type="ECO:0000256" key="12">
    <source>
        <dbReference type="SAM" id="MobiDB-lite"/>
    </source>
</evidence>
<proteinExistence type="predicted"/>
<evidence type="ECO:0000256" key="8">
    <source>
        <dbReference type="ARBA" id="ARBA00023133"/>
    </source>
</evidence>
<feature type="transmembrane region" description="Helical" evidence="13">
    <location>
        <begin position="129"/>
        <end position="152"/>
    </location>
</feature>
<keyword evidence="6" id="KW-0560">Oxidoreductase</keyword>
<dbReference type="PANTHER" id="PTHR35457">
    <property type="entry name" value="HEME A SYNTHASE"/>
    <property type="match status" value="1"/>
</dbReference>
<feature type="transmembrane region" description="Helical" evidence="13">
    <location>
        <begin position="40"/>
        <end position="62"/>
    </location>
</feature>
<organism evidence="14 15">
    <name type="scientific">Brachybacterium rhamnosum</name>
    <dbReference type="NCBI Taxonomy" id="173361"/>
    <lineage>
        <taxon>Bacteria</taxon>
        <taxon>Bacillati</taxon>
        <taxon>Actinomycetota</taxon>
        <taxon>Actinomycetes</taxon>
        <taxon>Micrococcales</taxon>
        <taxon>Dermabacteraceae</taxon>
        <taxon>Brachybacterium</taxon>
    </lineage>
</organism>
<keyword evidence="8" id="KW-0350">Heme biosynthesis</keyword>
<feature type="transmembrane region" description="Helical" evidence="13">
    <location>
        <begin position="299"/>
        <end position="319"/>
    </location>
</feature>
<evidence type="ECO:0000256" key="2">
    <source>
        <dbReference type="ARBA" id="ARBA00022475"/>
    </source>
</evidence>
<comment type="pathway">
    <text evidence="11">Porphyrin-containing compound metabolism.</text>
</comment>
<feature type="transmembrane region" description="Helical" evidence="13">
    <location>
        <begin position="275"/>
        <end position="293"/>
    </location>
</feature>
<keyword evidence="7" id="KW-0408">Iron</keyword>